<evidence type="ECO:0000313" key="2">
    <source>
        <dbReference type="EMBL" id="PKD43615.1"/>
    </source>
</evidence>
<keyword evidence="1" id="KW-0472">Membrane</keyword>
<organism evidence="2 3">
    <name type="scientific">Rhodohalobacter barkolensis</name>
    <dbReference type="NCBI Taxonomy" id="2053187"/>
    <lineage>
        <taxon>Bacteria</taxon>
        <taxon>Pseudomonadati</taxon>
        <taxon>Balneolota</taxon>
        <taxon>Balneolia</taxon>
        <taxon>Balneolales</taxon>
        <taxon>Balneolaceae</taxon>
        <taxon>Rhodohalobacter</taxon>
    </lineage>
</organism>
<dbReference type="OrthoDB" id="1523552at2"/>
<evidence type="ECO:0000313" key="3">
    <source>
        <dbReference type="Proteomes" id="UP000233398"/>
    </source>
</evidence>
<evidence type="ECO:0000256" key="1">
    <source>
        <dbReference type="SAM" id="Phobius"/>
    </source>
</evidence>
<accession>A0A2N0VHE6</accession>
<keyword evidence="3" id="KW-1185">Reference proteome</keyword>
<dbReference type="EMBL" id="PISP01000002">
    <property type="protein sequence ID" value="PKD43615.1"/>
    <property type="molecule type" value="Genomic_DNA"/>
</dbReference>
<name>A0A2N0VHE6_9BACT</name>
<keyword evidence="1" id="KW-1133">Transmembrane helix</keyword>
<dbReference type="Proteomes" id="UP000233398">
    <property type="component" value="Unassembled WGS sequence"/>
</dbReference>
<feature type="transmembrane region" description="Helical" evidence="1">
    <location>
        <begin position="38"/>
        <end position="60"/>
    </location>
</feature>
<sequence>MKFARILLYFTFFVALVFLMSGYGYQWNIWDLGTGFTLLRYAAYALIGIFVVSAVSLWFLRKSGFKATSYLVIILILSGAASGTALYWQQRAQSVPAIHDISTDLDSPPEFSAMVRLRADAPNPPEYAGEETANAQREAYPEIQPLILDADLQDVMDEAVMLVVNRRWELVAINRQQGRIEATENLAWFGFKDDVVLRFSETSEGTRVDMRSKSRIGRSDVGVNAKRIEQFLGDLENRFE</sequence>
<protein>
    <submittedName>
        <fullName evidence="2">DUF1499 domain-containing protein</fullName>
    </submittedName>
</protein>
<reference evidence="2 3" key="1">
    <citation type="submission" date="2017-11" db="EMBL/GenBank/DDBJ databases">
        <title>Rhodohalobacter 15182 sp. nov., isolated from a salt lake.</title>
        <authorList>
            <person name="Han S."/>
        </authorList>
    </citation>
    <scope>NUCLEOTIDE SEQUENCE [LARGE SCALE GENOMIC DNA]</scope>
    <source>
        <strain evidence="2 3">15182</strain>
    </source>
</reference>
<comment type="caution">
    <text evidence="2">The sequence shown here is derived from an EMBL/GenBank/DDBJ whole genome shotgun (WGS) entry which is preliminary data.</text>
</comment>
<dbReference type="InterPro" id="IPR010865">
    <property type="entry name" value="DUF1499"/>
</dbReference>
<gene>
    <name evidence="2" type="ORF">CWD77_08595</name>
</gene>
<dbReference type="Pfam" id="PF07386">
    <property type="entry name" value="DUF1499"/>
    <property type="match status" value="1"/>
</dbReference>
<dbReference type="RefSeq" id="WP_101073157.1">
    <property type="nucleotide sequence ID" value="NZ_PISP01000002.1"/>
</dbReference>
<dbReference type="AlphaFoldDB" id="A0A2N0VHE6"/>
<feature type="transmembrane region" description="Helical" evidence="1">
    <location>
        <begin position="67"/>
        <end position="88"/>
    </location>
</feature>
<keyword evidence="1" id="KW-0812">Transmembrane</keyword>
<proteinExistence type="predicted"/>
<feature type="transmembrane region" description="Helical" evidence="1">
    <location>
        <begin position="7"/>
        <end position="26"/>
    </location>
</feature>